<dbReference type="AlphaFoldDB" id="A2E744"/>
<dbReference type="RefSeq" id="XP_001323785.1">
    <property type="nucleotide sequence ID" value="XM_001323750.1"/>
</dbReference>
<name>A2E744_TRIV3</name>
<comment type="similarity">
    <text evidence="1 4">Belongs to the universal ribosomal protein uL10 family.</text>
</comment>
<dbReference type="Gene3D" id="3.90.105.20">
    <property type="match status" value="1"/>
</dbReference>
<dbReference type="KEGG" id="tva:4769516"/>
<dbReference type="Proteomes" id="UP000001542">
    <property type="component" value="Unassembled WGS sequence"/>
</dbReference>
<evidence type="ECO:0000256" key="1">
    <source>
        <dbReference type="ARBA" id="ARBA00008889"/>
    </source>
</evidence>
<dbReference type="GO" id="GO:0070180">
    <property type="term" value="F:large ribosomal subunit rRNA binding"/>
    <property type="evidence" value="ECO:0000318"/>
    <property type="project" value="GO_Central"/>
</dbReference>
<keyword evidence="2 4" id="KW-0689">Ribosomal protein</keyword>
<dbReference type="InterPro" id="IPR043164">
    <property type="entry name" value="Ribosomal_uL10-like_insert_sf"/>
</dbReference>
<dbReference type="GO" id="GO:0042254">
    <property type="term" value="P:ribosome biogenesis"/>
    <property type="evidence" value="ECO:0007669"/>
    <property type="project" value="InterPro"/>
</dbReference>
<evidence type="ECO:0000256" key="3">
    <source>
        <dbReference type="ARBA" id="ARBA00023274"/>
    </source>
</evidence>
<dbReference type="GO" id="GO:0003735">
    <property type="term" value="F:structural constituent of ribosome"/>
    <property type="evidence" value="ECO:0000318"/>
    <property type="project" value="GO_Central"/>
</dbReference>
<dbReference type="OrthoDB" id="10259902at2759"/>
<dbReference type="InterPro" id="IPR050323">
    <property type="entry name" value="Ribosomal_protein_uL10"/>
</dbReference>
<evidence type="ECO:0000256" key="2">
    <source>
        <dbReference type="ARBA" id="ARBA00022980"/>
    </source>
</evidence>
<evidence type="ECO:0000313" key="6">
    <source>
        <dbReference type="EMBL" id="EAY11562.1"/>
    </source>
</evidence>
<dbReference type="GO" id="GO:0002181">
    <property type="term" value="P:cytoplasmic translation"/>
    <property type="evidence" value="ECO:0000318"/>
    <property type="project" value="GO_Central"/>
</dbReference>
<protein>
    <recommendedName>
        <fullName evidence="4">60S acidic ribosomal protein P0</fullName>
    </recommendedName>
</protein>
<dbReference type="VEuPathDB" id="TrichDB:TVAGG3_0982910"/>
<dbReference type="InterPro" id="IPR040637">
    <property type="entry name" value="Ribosomal_uL10-like_insert"/>
</dbReference>
<dbReference type="Pfam" id="PF17777">
    <property type="entry name" value="RL10P_insert"/>
    <property type="match status" value="1"/>
</dbReference>
<dbReference type="PIRSF" id="PIRSF039087">
    <property type="entry name" value="L10E"/>
    <property type="match status" value="1"/>
</dbReference>
<dbReference type="FunCoup" id="A2E744">
    <property type="interactions" value="670"/>
</dbReference>
<dbReference type="InterPro" id="IPR043141">
    <property type="entry name" value="Ribosomal_uL10-like_sf"/>
</dbReference>
<keyword evidence="3 4" id="KW-0687">Ribonucleoprotein</keyword>
<keyword evidence="7" id="KW-1185">Reference proteome</keyword>
<feature type="domain" description="Large ribosomal subunit protein uL10-like insertion" evidence="5">
    <location>
        <begin position="112"/>
        <end position="181"/>
    </location>
</feature>
<proteinExistence type="inferred from homology"/>
<dbReference type="InterPro" id="IPR001790">
    <property type="entry name" value="Ribosomal_uL10"/>
</dbReference>
<dbReference type="PANTHER" id="PTHR45699">
    <property type="entry name" value="60S ACIDIC RIBOSOMAL PROTEIN P0"/>
    <property type="match status" value="1"/>
</dbReference>
<dbReference type="SUPFAM" id="SSF160369">
    <property type="entry name" value="Ribosomal protein L10-like"/>
    <property type="match status" value="1"/>
</dbReference>
<evidence type="ECO:0000313" key="7">
    <source>
        <dbReference type="Proteomes" id="UP000001542"/>
    </source>
</evidence>
<dbReference type="Pfam" id="PF00466">
    <property type="entry name" value="Ribosomal_L10"/>
    <property type="match status" value="1"/>
</dbReference>
<dbReference type="FunFam" id="3.90.105.20:FF:000001">
    <property type="entry name" value="60S acidic ribosomal protein P0"/>
    <property type="match status" value="1"/>
</dbReference>
<gene>
    <name evidence="6" type="ORF">TVAG_006370</name>
</gene>
<dbReference type="InterPro" id="IPR030670">
    <property type="entry name" value="uL10_eukaryotes"/>
</dbReference>
<reference evidence="6" key="2">
    <citation type="journal article" date="2007" name="Science">
        <title>Draft genome sequence of the sexually transmitted pathogen Trichomonas vaginalis.</title>
        <authorList>
            <person name="Carlton J.M."/>
            <person name="Hirt R.P."/>
            <person name="Silva J.C."/>
            <person name="Delcher A.L."/>
            <person name="Schatz M."/>
            <person name="Zhao Q."/>
            <person name="Wortman J.R."/>
            <person name="Bidwell S.L."/>
            <person name="Alsmark U.C.M."/>
            <person name="Besteiro S."/>
            <person name="Sicheritz-Ponten T."/>
            <person name="Noel C.J."/>
            <person name="Dacks J.B."/>
            <person name="Foster P.G."/>
            <person name="Simillion C."/>
            <person name="Van de Peer Y."/>
            <person name="Miranda-Saavedra D."/>
            <person name="Barton G.J."/>
            <person name="Westrop G.D."/>
            <person name="Mueller S."/>
            <person name="Dessi D."/>
            <person name="Fiori P.L."/>
            <person name="Ren Q."/>
            <person name="Paulsen I."/>
            <person name="Zhang H."/>
            <person name="Bastida-Corcuera F.D."/>
            <person name="Simoes-Barbosa A."/>
            <person name="Brown M.T."/>
            <person name="Hayes R.D."/>
            <person name="Mukherjee M."/>
            <person name="Okumura C.Y."/>
            <person name="Schneider R."/>
            <person name="Smith A.J."/>
            <person name="Vanacova S."/>
            <person name="Villalvazo M."/>
            <person name="Haas B.J."/>
            <person name="Pertea M."/>
            <person name="Feldblyum T.V."/>
            <person name="Utterback T.R."/>
            <person name="Shu C.L."/>
            <person name="Osoegawa K."/>
            <person name="de Jong P.J."/>
            <person name="Hrdy I."/>
            <person name="Horvathova L."/>
            <person name="Zubacova Z."/>
            <person name="Dolezal P."/>
            <person name="Malik S.B."/>
            <person name="Logsdon J.M. Jr."/>
            <person name="Henze K."/>
            <person name="Gupta A."/>
            <person name="Wang C.C."/>
            <person name="Dunne R.L."/>
            <person name="Upcroft J.A."/>
            <person name="Upcroft P."/>
            <person name="White O."/>
            <person name="Salzberg S.L."/>
            <person name="Tang P."/>
            <person name="Chiu C.-H."/>
            <person name="Lee Y.-S."/>
            <person name="Embley T.M."/>
            <person name="Coombs G.H."/>
            <person name="Mottram J.C."/>
            <person name="Tachezy J."/>
            <person name="Fraser-Liggett C.M."/>
            <person name="Johnson P.J."/>
        </authorList>
    </citation>
    <scope>NUCLEOTIDE SEQUENCE [LARGE SCALE GENOMIC DNA]</scope>
    <source>
        <strain evidence="6">G3</strain>
    </source>
</reference>
<dbReference type="InParanoid" id="A2E744"/>
<dbReference type="PANTHER" id="PTHR45699:SF3">
    <property type="entry name" value="LARGE RIBOSOMAL SUBUNIT PROTEIN UL10"/>
    <property type="match status" value="1"/>
</dbReference>
<accession>A2E744</accession>
<dbReference type="SMR" id="A2E744"/>
<comment type="function">
    <text evidence="4">Ribosomal protein P0 is the functional equivalent of E.coli protein L10.</text>
</comment>
<reference evidence="6" key="1">
    <citation type="submission" date="2006-10" db="EMBL/GenBank/DDBJ databases">
        <authorList>
            <person name="Amadeo P."/>
            <person name="Zhao Q."/>
            <person name="Wortman J."/>
            <person name="Fraser-Liggett C."/>
            <person name="Carlton J."/>
        </authorList>
    </citation>
    <scope>NUCLEOTIDE SEQUENCE</scope>
    <source>
        <strain evidence="6">G3</strain>
    </source>
</reference>
<dbReference type="Gene3D" id="3.30.70.1730">
    <property type="match status" value="1"/>
</dbReference>
<dbReference type="VEuPathDB" id="TrichDB:TVAG_006370"/>
<evidence type="ECO:0000256" key="4">
    <source>
        <dbReference type="PIRNR" id="PIRNR039087"/>
    </source>
</evidence>
<sequence>MQFEKPAHQKKAEYIKKLHGLFRKYHKVAVVTAQNVTSNQLMKIRAGVSSFAEVLFGKNSLMRRAVDELKSEIPSITKLEKHLTNGAGLIFTNGSFKAIKEVIDANCLGSAAKPGSIAPCDVVIKPQRTSISPTDIKVLHALNIQCKVFKGTIEITGEKQLIWEGQKVGASEANILGMLGIMPFNYTLKIEALYDNGSMYDPSFLSISDDFLAQKFAEGLSNVTCVALGMHYPCAASAPHMIRSAFVDIASIAISINHDMKQIETLQKLLADPEALANLTKTTDANNNNKKIEEHQEEEEEQIEIGPIDFDFDF</sequence>
<dbReference type="GO" id="GO:0022625">
    <property type="term" value="C:cytosolic large ribosomal subunit"/>
    <property type="evidence" value="ECO:0000318"/>
    <property type="project" value="GO_Central"/>
</dbReference>
<evidence type="ECO:0000259" key="5">
    <source>
        <dbReference type="Pfam" id="PF17777"/>
    </source>
</evidence>
<dbReference type="EMBL" id="DS113317">
    <property type="protein sequence ID" value="EAY11562.1"/>
    <property type="molecule type" value="Genomic_DNA"/>
</dbReference>
<dbReference type="eggNOG" id="KOG0815">
    <property type="taxonomic scope" value="Eukaryota"/>
</dbReference>
<dbReference type="OMA" id="DMNPFKL"/>
<dbReference type="STRING" id="5722.A2E744"/>
<organism evidence="6 7">
    <name type="scientific">Trichomonas vaginalis (strain ATCC PRA-98 / G3)</name>
    <dbReference type="NCBI Taxonomy" id="412133"/>
    <lineage>
        <taxon>Eukaryota</taxon>
        <taxon>Metamonada</taxon>
        <taxon>Parabasalia</taxon>
        <taxon>Trichomonadida</taxon>
        <taxon>Trichomonadidae</taxon>
        <taxon>Trichomonas</taxon>
    </lineage>
</organism>
<dbReference type="FunFam" id="3.30.70.1730:FF:000005">
    <property type="entry name" value="Ribosome assembly factor mrt4"/>
    <property type="match status" value="1"/>
</dbReference>
<dbReference type="CDD" id="cd05795">
    <property type="entry name" value="Ribosomal_P0_L10e"/>
    <property type="match status" value="1"/>
</dbReference>